<dbReference type="EMBL" id="WWHY01000001">
    <property type="protein sequence ID" value="MYR31308.1"/>
    <property type="molecule type" value="Genomic_DNA"/>
</dbReference>
<dbReference type="Gene3D" id="3.10.180.10">
    <property type="entry name" value="2,3-Dihydroxybiphenyl 1,2-Dioxygenase, domain 1"/>
    <property type="match status" value="1"/>
</dbReference>
<dbReference type="AlphaFoldDB" id="A0A7K2IMV0"/>
<dbReference type="RefSeq" id="WP_161110209.1">
    <property type="nucleotide sequence ID" value="NZ_WWHY01000001.1"/>
</dbReference>
<name>A0A7K2IMV0_9ACTN</name>
<accession>A0A7K2IMV0</accession>
<reference evidence="1 2" key="1">
    <citation type="journal article" date="2019" name="Nat. Commun.">
        <title>The antimicrobial potential of Streptomyces from insect microbiomes.</title>
        <authorList>
            <person name="Chevrette M.G."/>
            <person name="Carlson C.M."/>
            <person name="Ortega H.E."/>
            <person name="Thomas C."/>
            <person name="Ananiev G.E."/>
            <person name="Barns K.J."/>
            <person name="Book A.J."/>
            <person name="Cagnazzo J."/>
            <person name="Carlos C."/>
            <person name="Flanigan W."/>
            <person name="Grubbs K.J."/>
            <person name="Horn H.A."/>
            <person name="Hoffmann F.M."/>
            <person name="Klassen J.L."/>
            <person name="Knack J.J."/>
            <person name="Lewin G.R."/>
            <person name="McDonald B.R."/>
            <person name="Muller L."/>
            <person name="Melo W.G.P."/>
            <person name="Pinto-Tomas A.A."/>
            <person name="Schmitz A."/>
            <person name="Wendt-Pienkowski E."/>
            <person name="Wildman S."/>
            <person name="Zhao M."/>
            <person name="Zhang F."/>
            <person name="Bugni T.S."/>
            <person name="Andes D.R."/>
            <person name="Pupo M.T."/>
            <person name="Currie C.R."/>
        </authorList>
    </citation>
    <scope>NUCLEOTIDE SEQUENCE [LARGE SCALE GENOMIC DNA]</scope>
    <source>
        <strain evidence="1 2">SID5840</strain>
    </source>
</reference>
<comment type="caution">
    <text evidence="1">The sequence shown here is derived from an EMBL/GenBank/DDBJ whole genome shotgun (WGS) entry which is preliminary data.</text>
</comment>
<evidence type="ECO:0000313" key="1">
    <source>
        <dbReference type="EMBL" id="MYR31308.1"/>
    </source>
</evidence>
<gene>
    <name evidence="1" type="ORF">GTW20_03220</name>
</gene>
<proteinExistence type="predicted"/>
<sequence>MSRNASIRPNEITIPTLHTHDPEATLAFYETLGFTVVSRQLKPYVYLAFELSGLQVHFSAGPRGMDPTTEMTGGCLVMVDHVAPYHSAFTEAMRAAHGKVLSRGLPRITRYRPGASRFTLVDPSGNSLIFIQRDEPEEVEYGGSAALEGLAKALDQVRIYREFKTDDAAAYRRARSALKRHGETASALERAIAHAVLVELATALDRADEAEEWRRALEPIMAEELTEEERHTVREELERAADLVEWRDE</sequence>
<dbReference type="Proteomes" id="UP000467124">
    <property type="component" value="Unassembled WGS sequence"/>
</dbReference>
<evidence type="ECO:0000313" key="2">
    <source>
        <dbReference type="Proteomes" id="UP000467124"/>
    </source>
</evidence>
<dbReference type="SUPFAM" id="SSF54593">
    <property type="entry name" value="Glyoxalase/Bleomycin resistance protein/Dihydroxybiphenyl dioxygenase"/>
    <property type="match status" value="1"/>
</dbReference>
<organism evidence="1 2">
    <name type="scientific">Nocardiopsis alba</name>
    <dbReference type="NCBI Taxonomy" id="53437"/>
    <lineage>
        <taxon>Bacteria</taxon>
        <taxon>Bacillati</taxon>
        <taxon>Actinomycetota</taxon>
        <taxon>Actinomycetes</taxon>
        <taxon>Streptosporangiales</taxon>
        <taxon>Nocardiopsidaceae</taxon>
        <taxon>Nocardiopsis</taxon>
    </lineage>
</organism>
<dbReference type="InterPro" id="IPR029068">
    <property type="entry name" value="Glyas_Bleomycin-R_OHBP_Dase"/>
</dbReference>
<protein>
    <submittedName>
        <fullName evidence="1">Glyoxalase</fullName>
    </submittedName>
</protein>